<organism evidence="4 5">
    <name type="scientific">Metasolibacillus meyeri</name>
    <dbReference type="NCBI Taxonomy" id="1071052"/>
    <lineage>
        <taxon>Bacteria</taxon>
        <taxon>Bacillati</taxon>
        <taxon>Bacillota</taxon>
        <taxon>Bacilli</taxon>
        <taxon>Bacillales</taxon>
        <taxon>Caryophanaceae</taxon>
        <taxon>Metasolibacillus</taxon>
    </lineage>
</organism>
<evidence type="ECO:0000313" key="4">
    <source>
        <dbReference type="EMBL" id="MEC1180621.1"/>
    </source>
</evidence>
<proteinExistence type="predicted"/>
<evidence type="ECO:0000256" key="1">
    <source>
        <dbReference type="ARBA" id="ARBA00022723"/>
    </source>
</evidence>
<protein>
    <submittedName>
        <fullName evidence="4">L-fuculose-phosphate aldolase</fullName>
        <ecNumber evidence="4">4.1.2.17</ecNumber>
    </submittedName>
</protein>
<dbReference type="NCBIfam" id="NF005302">
    <property type="entry name" value="PRK06833.1"/>
    <property type="match status" value="1"/>
</dbReference>
<evidence type="ECO:0000313" key="5">
    <source>
        <dbReference type="Proteomes" id="UP001344888"/>
    </source>
</evidence>
<dbReference type="InterPro" id="IPR036409">
    <property type="entry name" value="Aldolase_II/adducin_N_sf"/>
</dbReference>
<dbReference type="AlphaFoldDB" id="A0AAW9NVL9"/>
<dbReference type="EC" id="4.1.2.17" evidence="4"/>
<dbReference type="PANTHER" id="PTHR22789">
    <property type="entry name" value="FUCULOSE PHOSPHATE ALDOLASE"/>
    <property type="match status" value="1"/>
</dbReference>
<dbReference type="Proteomes" id="UP001344888">
    <property type="component" value="Unassembled WGS sequence"/>
</dbReference>
<keyword evidence="2 4" id="KW-0456">Lyase</keyword>
<dbReference type="PANTHER" id="PTHR22789:SF0">
    <property type="entry name" value="3-OXO-TETRONATE 4-PHOSPHATE DECARBOXYLASE-RELATED"/>
    <property type="match status" value="1"/>
</dbReference>
<reference evidence="4 5" key="1">
    <citation type="submission" date="2023-03" db="EMBL/GenBank/DDBJ databases">
        <title>Bacillus Genome Sequencing.</title>
        <authorList>
            <person name="Dunlap C."/>
        </authorList>
    </citation>
    <scope>NUCLEOTIDE SEQUENCE [LARGE SCALE GENOMIC DNA]</scope>
    <source>
        <strain evidence="4 5">B-59205</strain>
    </source>
</reference>
<dbReference type="SMART" id="SM01007">
    <property type="entry name" value="Aldolase_II"/>
    <property type="match status" value="1"/>
</dbReference>
<dbReference type="InterPro" id="IPR050197">
    <property type="entry name" value="Aldolase_class_II_sugar_metab"/>
</dbReference>
<dbReference type="GO" id="GO:0019323">
    <property type="term" value="P:pentose catabolic process"/>
    <property type="evidence" value="ECO:0007669"/>
    <property type="project" value="TreeGrafter"/>
</dbReference>
<dbReference type="Pfam" id="PF00596">
    <property type="entry name" value="Aldolase_II"/>
    <property type="match status" value="1"/>
</dbReference>
<dbReference type="SUPFAM" id="SSF53639">
    <property type="entry name" value="AraD/HMP-PK domain-like"/>
    <property type="match status" value="1"/>
</dbReference>
<evidence type="ECO:0000259" key="3">
    <source>
        <dbReference type="SMART" id="SM01007"/>
    </source>
</evidence>
<name>A0AAW9NVL9_9BACL</name>
<dbReference type="GO" id="GO:0046872">
    <property type="term" value="F:metal ion binding"/>
    <property type="evidence" value="ECO:0007669"/>
    <property type="project" value="UniProtKB-KW"/>
</dbReference>
<gene>
    <name evidence="4" type="ORF">P9B03_19340</name>
</gene>
<dbReference type="InterPro" id="IPR001303">
    <property type="entry name" value="Aldolase_II/adducin_N"/>
</dbReference>
<dbReference type="GO" id="GO:0008738">
    <property type="term" value="F:L-fuculose-phosphate aldolase activity"/>
    <property type="evidence" value="ECO:0007669"/>
    <property type="project" value="UniProtKB-EC"/>
</dbReference>
<evidence type="ECO:0000256" key="2">
    <source>
        <dbReference type="ARBA" id="ARBA00023239"/>
    </source>
</evidence>
<dbReference type="Gene3D" id="3.40.225.10">
    <property type="entry name" value="Class II aldolase/adducin N-terminal domain"/>
    <property type="match status" value="1"/>
</dbReference>
<feature type="domain" description="Class II aldolase/adducin N-terminal" evidence="3">
    <location>
        <begin position="8"/>
        <end position="184"/>
    </location>
</feature>
<dbReference type="RefSeq" id="WP_326125143.1">
    <property type="nucleotide sequence ID" value="NZ_JARSFG010000036.1"/>
</dbReference>
<keyword evidence="5" id="KW-1185">Reference proteome</keyword>
<keyword evidence="1" id="KW-0479">Metal-binding</keyword>
<comment type="caution">
    <text evidence="4">The sequence shown here is derived from an EMBL/GenBank/DDBJ whole genome shotgun (WGS) entry which is preliminary data.</text>
</comment>
<accession>A0AAW9NVL9</accession>
<sequence>MKLLEERKKVVQYCQLLLKSGLTKGTGGNISIYAPSENCVAISPSGVPYDSLKPEDIVLIDIDGNKIEGNYKPSSEWAMHTEVYKQKPRMKSVVHTHSVFAKTLSCLREDLPAISYLVAVAGKKVACAQYASFGTQELANNALAAMTDSKAVLLANHGLLAAGETVEEAFNIAEEIELCAEVYIRARGVGSPVILDDTEMDYMLERFKSYGKPS</sequence>
<dbReference type="EMBL" id="JARSFG010000036">
    <property type="protein sequence ID" value="MEC1180621.1"/>
    <property type="molecule type" value="Genomic_DNA"/>
</dbReference>
<dbReference type="GO" id="GO:0005829">
    <property type="term" value="C:cytosol"/>
    <property type="evidence" value="ECO:0007669"/>
    <property type="project" value="TreeGrafter"/>
</dbReference>